<organism evidence="1 2">
    <name type="scientific">Zostera marina</name>
    <name type="common">Eelgrass</name>
    <dbReference type="NCBI Taxonomy" id="29655"/>
    <lineage>
        <taxon>Eukaryota</taxon>
        <taxon>Viridiplantae</taxon>
        <taxon>Streptophyta</taxon>
        <taxon>Embryophyta</taxon>
        <taxon>Tracheophyta</taxon>
        <taxon>Spermatophyta</taxon>
        <taxon>Magnoliopsida</taxon>
        <taxon>Liliopsida</taxon>
        <taxon>Zosteraceae</taxon>
        <taxon>Zostera</taxon>
    </lineage>
</organism>
<protein>
    <submittedName>
        <fullName evidence="1">Succinate dehydrogenase 5</fullName>
    </submittedName>
</protein>
<dbReference type="PANTHER" id="PTHR36139:SF1">
    <property type="entry name" value="SUCCINATE DEHYDROGENASE SUBUNIT 5, MITOCHONDRIAL"/>
    <property type="match status" value="1"/>
</dbReference>
<dbReference type="STRING" id="29655.A0A0K9PJ36"/>
<dbReference type="Pfam" id="PF14290">
    <property type="entry name" value="SDH5_plant"/>
    <property type="match status" value="1"/>
</dbReference>
<proteinExistence type="predicted"/>
<keyword evidence="2" id="KW-1185">Reference proteome</keyword>
<gene>
    <name evidence="1" type="ORF">ZOSMA_222G00280</name>
</gene>
<evidence type="ECO:0000313" key="1">
    <source>
        <dbReference type="EMBL" id="KMZ69083.1"/>
    </source>
</evidence>
<dbReference type="OMA" id="EIECAFK"/>
<dbReference type="GO" id="GO:0006099">
    <property type="term" value="P:tricarboxylic acid cycle"/>
    <property type="evidence" value="ECO:0007669"/>
    <property type="project" value="InterPro"/>
</dbReference>
<dbReference type="GO" id="GO:0045273">
    <property type="term" value="C:respiratory chain complex II (succinate dehydrogenase)"/>
    <property type="evidence" value="ECO:0007669"/>
    <property type="project" value="InterPro"/>
</dbReference>
<dbReference type="EMBL" id="LFYR01000791">
    <property type="protein sequence ID" value="KMZ69083.1"/>
    <property type="molecule type" value="Genomic_DNA"/>
</dbReference>
<dbReference type="InterPro" id="IPR025397">
    <property type="entry name" value="SDH5"/>
</dbReference>
<name>A0A0K9PJ36_ZOSMR</name>
<dbReference type="PANTHER" id="PTHR36139">
    <property type="entry name" value="SUCCINATE DEHYDROGENASE SUBUNIT 5, MITOCHONDRIAL"/>
    <property type="match status" value="1"/>
</dbReference>
<accession>A0A0K9PJ36</accession>
<dbReference type="Proteomes" id="UP000036987">
    <property type="component" value="Unassembled WGS sequence"/>
</dbReference>
<dbReference type="OrthoDB" id="1910373at2759"/>
<reference evidence="2" key="1">
    <citation type="journal article" date="2016" name="Nature">
        <title>The genome of the seagrass Zostera marina reveals angiosperm adaptation to the sea.</title>
        <authorList>
            <person name="Olsen J.L."/>
            <person name="Rouze P."/>
            <person name="Verhelst B."/>
            <person name="Lin Y.-C."/>
            <person name="Bayer T."/>
            <person name="Collen J."/>
            <person name="Dattolo E."/>
            <person name="De Paoli E."/>
            <person name="Dittami S."/>
            <person name="Maumus F."/>
            <person name="Michel G."/>
            <person name="Kersting A."/>
            <person name="Lauritano C."/>
            <person name="Lohaus R."/>
            <person name="Toepel M."/>
            <person name="Tonon T."/>
            <person name="Vanneste K."/>
            <person name="Amirebrahimi M."/>
            <person name="Brakel J."/>
            <person name="Bostroem C."/>
            <person name="Chovatia M."/>
            <person name="Grimwood J."/>
            <person name="Jenkins J.W."/>
            <person name="Jueterbock A."/>
            <person name="Mraz A."/>
            <person name="Stam W.T."/>
            <person name="Tice H."/>
            <person name="Bornberg-Bauer E."/>
            <person name="Green P.J."/>
            <person name="Pearson G.A."/>
            <person name="Procaccini G."/>
            <person name="Duarte C.M."/>
            <person name="Schmutz J."/>
            <person name="Reusch T.B.H."/>
            <person name="Van de Peer Y."/>
        </authorList>
    </citation>
    <scope>NUCLEOTIDE SEQUENCE [LARGE SCALE GENOMIC DNA]</scope>
    <source>
        <strain evidence="2">cv. Finnish</strain>
    </source>
</reference>
<sequence length="259" mass="27865">MLRVAGKRVFAGRLGLGLGIGHHASQLPSSSGVGTGAMNAMIMNRMRHLRSVDRHFSSHTKSGSVGFLSSVPSSFRVLKSHPALGFRRLFSAGATNLPAISDPDVGSAFKELMALNWDDIPSNIISSAKKAVTKETEDKIGQKALSDVFCAAEASVEFTAILVNIRMALEERAGMTGESVSELPTELANAIIIAYNRYIAYVNSFGPDENYLRKKVEAELGTRLIHLKQRVSGLGSEWGEINVIGTSGLSGSYVELRNL</sequence>
<dbReference type="AlphaFoldDB" id="A0A0K9PJ36"/>
<evidence type="ECO:0000313" key="2">
    <source>
        <dbReference type="Proteomes" id="UP000036987"/>
    </source>
</evidence>
<comment type="caution">
    <text evidence="1">The sequence shown here is derived from an EMBL/GenBank/DDBJ whole genome shotgun (WGS) entry which is preliminary data.</text>
</comment>